<gene>
    <name evidence="11" type="ORF">JOC94_003347</name>
</gene>
<protein>
    <recommendedName>
        <fullName evidence="2">DNA polymerase III subunit delta</fullName>
        <ecNumber evidence="1">2.7.7.7</ecNumber>
    </recommendedName>
</protein>
<keyword evidence="6" id="KW-0239">DNA-directed DNA polymerase</keyword>
<reference evidence="11 12" key="1">
    <citation type="submission" date="2021-01" db="EMBL/GenBank/DDBJ databases">
        <title>Genomic Encyclopedia of Type Strains, Phase IV (KMG-IV): sequencing the most valuable type-strain genomes for metagenomic binning, comparative biology and taxonomic classification.</title>
        <authorList>
            <person name="Goeker M."/>
        </authorList>
    </citation>
    <scope>NUCLEOTIDE SEQUENCE [LARGE SCALE GENOMIC DNA]</scope>
    <source>
        <strain evidence="11 12">DSM 105453</strain>
    </source>
</reference>
<dbReference type="InterPro" id="IPR010372">
    <property type="entry name" value="DNA_pol3_delta_N"/>
</dbReference>
<dbReference type="Proteomes" id="UP000823485">
    <property type="component" value="Unassembled WGS sequence"/>
</dbReference>
<keyword evidence="3 11" id="KW-0808">Transferase</keyword>
<dbReference type="InterPro" id="IPR048466">
    <property type="entry name" value="DNA_pol3_delta-like_C"/>
</dbReference>
<dbReference type="RefSeq" id="WP_077110618.1">
    <property type="nucleotide sequence ID" value="NZ_JAFBFH010000025.1"/>
</dbReference>
<name>A0ABS2R9K5_9BACI</name>
<dbReference type="Pfam" id="PF06144">
    <property type="entry name" value="DNA_pol3_delta"/>
    <property type="match status" value="1"/>
</dbReference>
<evidence type="ECO:0000256" key="4">
    <source>
        <dbReference type="ARBA" id="ARBA00022695"/>
    </source>
</evidence>
<evidence type="ECO:0000259" key="10">
    <source>
        <dbReference type="Pfam" id="PF21694"/>
    </source>
</evidence>
<dbReference type="Gene3D" id="1.10.8.60">
    <property type="match status" value="1"/>
</dbReference>
<evidence type="ECO:0000313" key="11">
    <source>
        <dbReference type="EMBL" id="MBM7716327.1"/>
    </source>
</evidence>
<dbReference type="PANTHER" id="PTHR34388:SF1">
    <property type="entry name" value="DNA POLYMERASE III SUBUNIT DELTA"/>
    <property type="match status" value="1"/>
</dbReference>
<evidence type="ECO:0000256" key="8">
    <source>
        <dbReference type="ARBA" id="ARBA00049244"/>
    </source>
</evidence>
<evidence type="ECO:0000256" key="5">
    <source>
        <dbReference type="ARBA" id="ARBA00022705"/>
    </source>
</evidence>
<evidence type="ECO:0000256" key="6">
    <source>
        <dbReference type="ARBA" id="ARBA00022932"/>
    </source>
</evidence>
<comment type="catalytic activity">
    <reaction evidence="8">
        <text>DNA(n) + a 2'-deoxyribonucleoside 5'-triphosphate = DNA(n+1) + diphosphate</text>
        <dbReference type="Rhea" id="RHEA:22508"/>
        <dbReference type="Rhea" id="RHEA-COMP:17339"/>
        <dbReference type="Rhea" id="RHEA-COMP:17340"/>
        <dbReference type="ChEBI" id="CHEBI:33019"/>
        <dbReference type="ChEBI" id="CHEBI:61560"/>
        <dbReference type="ChEBI" id="CHEBI:173112"/>
        <dbReference type="EC" id="2.7.7.7"/>
    </reaction>
</comment>
<dbReference type="Pfam" id="PF21694">
    <property type="entry name" value="DNA_pol3_delta_C"/>
    <property type="match status" value="1"/>
</dbReference>
<dbReference type="SUPFAM" id="SSF48019">
    <property type="entry name" value="post-AAA+ oligomerization domain-like"/>
    <property type="match status" value="1"/>
</dbReference>
<keyword evidence="4 11" id="KW-0548">Nucleotidyltransferase</keyword>
<proteinExistence type="inferred from homology"/>
<comment type="similarity">
    <text evidence="7">Belongs to the DNA polymerase HolA subunit family.</text>
</comment>
<dbReference type="NCBIfam" id="TIGR01128">
    <property type="entry name" value="holA"/>
    <property type="match status" value="1"/>
</dbReference>
<evidence type="ECO:0000256" key="1">
    <source>
        <dbReference type="ARBA" id="ARBA00012417"/>
    </source>
</evidence>
<dbReference type="InterPro" id="IPR008921">
    <property type="entry name" value="DNA_pol3_clamp-load_cplx_C"/>
</dbReference>
<dbReference type="EC" id="2.7.7.7" evidence="1"/>
<keyword evidence="12" id="KW-1185">Reference proteome</keyword>
<evidence type="ECO:0000256" key="7">
    <source>
        <dbReference type="ARBA" id="ARBA00034754"/>
    </source>
</evidence>
<comment type="caution">
    <text evidence="11">The sequence shown here is derived from an EMBL/GenBank/DDBJ whole genome shotgun (WGS) entry which is preliminary data.</text>
</comment>
<dbReference type="InterPro" id="IPR005790">
    <property type="entry name" value="DNA_polIII_delta"/>
</dbReference>
<dbReference type="Gene3D" id="3.40.50.300">
    <property type="entry name" value="P-loop containing nucleotide triphosphate hydrolases"/>
    <property type="match status" value="1"/>
</dbReference>
<evidence type="ECO:0000313" key="12">
    <source>
        <dbReference type="Proteomes" id="UP000823485"/>
    </source>
</evidence>
<accession>A0ABS2R9K5</accession>
<dbReference type="SUPFAM" id="SSF52540">
    <property type="entry name" value="P-loop containing nucleoside triphosphate hydrolases"/>
    <property type="match status" value="1"/>
</dbReference>
<dbReference type="GO" id="GO:0003887">
    <property type="term" value="F:DNA-directed DNA polymerase activity"/>
    <property type="evidence" value="ECO:0007669"/>
    <property type="project" value="UniProtKB-EC"/>
</dbReference>
<dbReference type="EMBL" id="JAFBFH010000025">
    <property type="protein sequence ID" value="MBM7716327.1"/>
    <property type="molecule type" value="Genomic_DNA"/>
</dbReference>
<organism evidence="11 12">
    <name type="scientific">Siminovitchia thermophila</name>
    <dbReference type="NCBI Taxonomy" id="1245522"/>
    <lineage>
        <taxon>Bacteria</taxon>
        <taxon>Bacillati</taxon>
        <taxon>Bacillota</taxon>
        <taxon>Bacilli</taxon>
        <taxon>Bacillales</taxon>
        <taxon>Bacillaceae</taxon>
        <taxon>Siminovitchia</taxon>
    </lineage>
</organism>
<evidence type="ECO:0000256" key="3">
    <source>
        <dbReference type="ARBA" id="ARBA00022679"/>
    </source>
</evidence>
<evidence type="ECO:0000256" key="2">
    <source>
        <dbReference type="ARBA" id="ARBA00017703"/>
    </source>
</evidence>
<keyword evidence="5" id="KW-0235">DNA replication</keyword>
<dbReference type="Gene3D" id="1.20.272.10">
    <property type="match status" value="1"/>
</dbReference>
<feature type="domain" description="DNA polymerase III delta subunit-like C-terminal" evidence="10">
    <location>
        <begin position="214"/>
        <end position="334"/>
    </location>
</feature>
<feature type="domain" description="DNA polymerase III delta N-terminal" evidence="9">
    <location>
        <begin position="16"/>
        <end position="142"/>
    </location>
</feature>
<dbReference type="InterPro" id="IPR027417">
    <property type="entry name" value="P-loop_NTPase"/>
</dbReference>
<evidence type="ECO:0000259" key="9">
    <source>
        <dbReference type="Pfam" id="PF06144"/>
    </source>
</evidence>
<sequence length="339" mass="38717">MAFLKSIEEKKFSPLYLLYGTEPFLINEAREKLLANVLTKEEAEFNFSSYDLEETSVDLAIDDAETLPFMGEKKLIILHNPVFLTSLKTKEKVTHDLKRLEAYVENPAPFTVLVFTGEYEKLDERKKLVKLLKKNADVLDAKPLNENSLRKWVENRATSLQMSMEDQAIDMLLQLAGNDLMILNEEIVKLALYAADSKHITVEAVEKLISRSLEQNIFTLVDKVVKRHIGEALQIFYDLVKQNEEPIKILAVLSGQFRLIYQVKELTARGYGQKQIAGMLKVHPYRVKLAAGQAQSFSSEELIRIMEMLAESDLKMKSTGMDKKVIIELFLMKLVQPSS</sequence>
<dbReference type="PANTHER" id="PTHR34388">
    <property type="entry name" value="DNA POLYMERASE III SUBUNIT DELTA"/>
    <property type="match status" value="1"/>
</dbReference>